<gene>
    <name evidence="3" type="ORF">EDB81DRAFT_826443</name>
</gene>
<dbReference type="InterPro" id="IPR013094">
    <property type="entry name" value="AB_hydrolase_3"/>
</dbReference>
<keyword evidence="4" id="KW-1185">Reference proteome</keyword>
<dbReference type="GO" id="GO:0016787">
    <property type="term" value="F:hydrolase activity"/>
    <property type="evidence" value="ECO:0007669"/>
    <property type="project" value="UniProtKB-KW"/>
</dbReference>
<evidence type="ECO:0000259" key="2">
    <source>
        <dbReference type="Pfam" id="PF07859"/>
    </source>
</evidence>
<evidence type="ECO:0000256" key="1">
    <source>
        <dbReference type="ARBA" id="ARBA00022801"/>
    </source>
</evidence>
<evidence type="ECO:0000313" key="3">
    <source>
        <dbReference type="EMBL" id="KAH7113057.1"/>
    </source>
</evidence>
<dbReference type="EMBL" id="JAGMUV010000036">
    <property type="protein sequence ID" value="KAH7113057.1"/>
    <property type="molecule type" value="Genomic_DNA"/>
</dbReference>
<dbReference type="PANTHER" id="PTHR48081">
    <property type="entry name" value="AB HYDROLASE SUPERFAMILY PROTEIN C4A8.06C"/>
    <property type="match status" value="1"/>
</dbReference>
<dbReference type="InterPro" id="IPR029058">
    <property type="entry name" value="AB_hydrolase_fold"/>
</dbReference>
<accession>A0A9P9IAN9</accession>
<feature type="domain" description="Alpha/beta hydrolase fold-3" evidence="2">
    <location>
        <begin position="81"/>
        <end position="281"/>
    </location>
</feature>
<dbReference type="Proteomes" id="UP000738349">
    <property type="component" value="Unassembled WGS sequence"/>
</dbReference>
<dbReference type="InterPro" id="IPR050300">
    <property type="entry name" value="GDXG_lipolytic_enzyme"/>
</dbReference>
<dbReference type="Pfam" id="PF07859">
    <property type="entry name" value="Abhydrolase_3"/>
    <property type="match status" value="1"/>
</dbReference>
<name>A0A9P9IAN9_9HYPO</name>
<dbReference type="Gene3D" id="3.40.50.1820">
    <property type="entry name" value="alpha/beta hydrolase"/>
    <property type="match status" value="1"/>
</dbReference>
<proteinExistence type="predicted"/>
<dbReference type="OrthoDB" id="2152029at2759"/>
<organism evidence="3 4">
    <name type="scientific">Dactylonectria macrodidyma</name>
    <dbReference type="NCBI Taxonomy" id="307937"/>
    <lineage>
        <taxon>Eukaryota</taxon>
        <taxon>Fungi</taxon>
        <taxon>Dikarya</taxon>
        <taxon>Ascomycota</taxon>
        <taxon>Pezizomycotina</taxon>
        <taxon>Sordariomycetes</taxon>
        <taxon>Hypocreomycetidae</taxon>
        <taxon>Hypocreales</taxon>
        <taxon>Nectriaceae</taxon>
        <taxon>Dactylonectria</taxon>
    </lineage>
</organism>
<comment type="caution">
    <text evidence="3">The sequence shown here is derived from an EMBL/GenBank/DDBJ whole genome shotgun (WGS) entry which is preliminary data.</text>
</comment>
<protein>
    <submittedName>
        <fullName evidence="3">Alpha/Beta hydrolase protein</fullName>
    </submittedName>
</protein>
<dbReference type="SUPFAM" id="SSF53474">
    <property type="entry name" value="alpha/beta-Hydrolases"/>
    <property type="match status" value="1"/>
</dbReference>
<sequence length="337" mass="37393">MPSLQSYAVSWALWFTAKSTCQSADNLNKAVRDDRRTRDPAPPQTLYNQFHIDESQQHGYTVYTLSPKLDGKPNTTTKANLLYLHGGGFIFNMTKEHWGLVAAITQRLGATVTVPIYPLGPEVKLLSIYEVVQPLYNRLAAAAAPDEPFWCGGDSAGGTMTLALTRQAIDDGLPLASRMLLISPCVDYSCSNNDLHTAAKTDPWLDVPGIKEMTCLVCPDLDTMDPRLSPLYGSLKGFPPMLVLAGGADLLTPDTKKFVDAARKEGNDVEYYFAKGMMHIWPVMPIPEATVAIEQMTKWLLRSLRDSETVDQQCSHLEGQSSDGDKNLWHRLWSTLW</sequence>
<keyword evidence="1 3" id="KW-0378">Hydrolase</keyword>
<dbReference type="AlphaFoldDB" id="A0A9P9IAN9"/>
<dbReference type="PANTHER" id="PTHR48081:SF8">
    <property type="entry name" value="ALPHA_BETA HYDROLASE FOLD-3 DOMAIN-CONTAINING PROTEIN-RELATED"/>
    <property type="match status" value="1"/>
</dbReference>
<reference evidence="3" key="1">
    <citation type="journal article" date="2021" name="Nat. Commun.">
        <title>Genetic determinants of endophytism in the Arabidopsis root mycobiome.</title>
        <authorList>
            <person name="Mesny F."/>
            <person name="Miyauchi S."/>
            <person name="Thiergart T."/>
            <person name="Pickel B."/>
            <person name="Atanasova L."/>
            <person name="Karlsson M."/>
            <person name="Huettel B."/>
            <person name="Barry K.W."/>
            <person name="Haridas S."/>
            <person name="Chen C."/>
            <person name="Bauer D."/>
            <person name="Andreopoulos W."/>
            <person name="Pangilinan J."/>
            <person name="LaButti K."/>
            <person name="Riley R."/>
            <person name="Lipzen A."/>
            <person name="Clum A."/>
            <person name="Drula E."/>
            <person name="Henrissat B."/>
            <person name="Kohler A."/>
            <person name="Grigoriev I.V."/>
            <person name="Martin F.M."/>
            <person name="Hacquard S."/>
        </authorList>
    </citation>
    <scope>NUCLEOTIDE SEQUENCE</scope>
    <source>
        <strain evidence="3">MPI-CAGE-AT-0147</strain>
    </source>
</reference>
<evidence type="ECO:0000313" key="4">
    <source>
        <dbReference type="Proteomes" id="UP000738349"/>
    </source>
</evidence>